<keyword evidence="5" id="KW-0418">Kinase</keyword>
<organism evidence="8 9">
    <name type="scientific">Candidatus Sungbacteria bacterium RIFCSPHIGHO2_02_FULL_52_23</name>
    <dbReference type="NCBI Taxonomy" id="1802274"/>
    <lineage>
        <taxon>Bacteria</taxon>
        <taxon>Candidatus Sungiibacteriota</taxon>
    </lineage>
</organism>
<evidence type="ECO:0000256" key="5">
    <source>
        <dbReference type="ARBA" id="ARBA00022777"/>
    </source>
</evidence>
<dbReference type="InterPro" id="IPR036890">
    <property type="entry name" value="HATPase_C_sf"/>
</dbReference>
<evidence type="ECO:0000259" key="7">
    <source>
        <dbReference type="PROSITE" id="PS50109"/>
    </source>
</evidence>
<dbReference type="Pfam" id="PF00512">
    <property type="entry name" value="HisKA"/>
    <property type="match status" value="1"/>
</dbReference>
<dbReference type="SUPFAM" id="SSF47384">
    <property type="entry name" value="Homodimeric domain of signal transducing histidine kinase"/>
    <property type="match status" value="1"/>
</dbReference>
<evidence type="ECO:0000256" key="1">
    <source>
        <dbReference type="ARBA" id="ARBA00000085"/>
    </source>
</evidence>
<dbReference type="CDD" id="cd00082">
    <property type="entry name" value="HisKA"/>
    <property type="match status" value="1"/>
</dbReference>
<dbReference type="AlphaFoldDB" id="A0A1G2KUG0"/>
<dbReference type="FunFam" id="3.30.565.10:FF:000006">
    <property type="entry name" value="Sensor histidine kinase WalK"/>
    <property type="match status" value="1"/>
</dbReference>
<gene>
    <name evidence="8" type="ORF">A3J58_02175</name>
</gene>
<sequence>MEYLPLVLIACAVGATGAFAVAGRRMRALEKSLAQKTGDLDRTSKLLIEKNIELLDRAVRLQKLLEAKSDFISIASHQLRTPMTEIKWGIELVQEGIVPGFTPEQIKHLTRLHESSTKMIRLVNDLLVMVHAEAGYGEYKIASCDINALTEKVVGRYEAAAREQKKKIILRLDKTGRPIAVDSDMIEIVLANLVENALWYTREEGTIDVVTNFDPKGVTLAISDTGVGIPVEMRDVVFQKFKRSPAAVVMNTNGSGLGLYIVRNIVEQHGGAITFDSTEGKGTTFQVRIPG</sequence>
<dbReference type="GO" id="GO:0000155">
    <property type="term" value="F:phosphorelay sensor kinase activity"/>
    <property type="evidence" value="ECO:0007669"/>
    <property type="project" value="InterPro"/>
</dbReference>
<dbReference type="Proteomes" id="UP000178510">
    <property type="component" value="Unassembled WGS sequence"/>
</dbReference>
<evidence type="ECO:0000313" key="8">
    <source>
        <dbReference type="EMBL" id="OHA03003.1"/>
    </source>
</evidence>
<dbReference type="Gene3D" id="1.10.287.130">
    <property type="match status" value="1"/>
</dbReference>
<evidence type="ECO:0000313" key="9">
    <source>
        <dbReference type="Proteomes" id="UP000178510"/>
    </source>
</evidence>
<comment type="catalytic activity">
    <reaction evidence="1">
        <text>ATP + protein L-histidine = ADP + protein N-phospho-L-histidine.</text>
        <dbReference type="EC" id="2.7.13.3"/>
    </reaction>
</comment>
<dbReference type="Gene3D" id="3.30.565.10">
    <property type="entry name" value="Histidine kinase-like ATPase, C-terminal domain"/>
    <property type="match status" value="1"/>
</dbReference>
<dbReference type="STRING" id="1802274.A3J58_02175"/>
<evidence type="ECO:0000256" key="2">
    <source>
        <dbReference type="ARBA" id="ARBA00012438"/>
    </source>
</evidence>
<evidence type="ECO:0000256" key="6">
    <source>
        <dbReference type="ARBA" id="ARBA00023012"/>
    </source>
</evidence>
<dbReference type="InterPro" id="IPR050736">
    <property type="entry name" value="Sensor_HK_Regulatory"/>
</dbReference>
<reference evidence="8 9" key="1">
    <citation type="journal article" date="2016" name="Nat. Commun.">
        <title>Thousands of microbial genomes shed light on interconnected biogeochemical processes in an aquifer system.</title>
        <authorList>
            <person name="Anantharaman K."/>
            <person name="Brown C.T."/>
            <person name="Hug L.A."/>
            <person name="Sharon I."/>
            <person name="Castelle C.J."/>
            <person name="Probst A.J."/>
            <person name="Thomas B.C."/>
            <person name="Singh A."/>
            <person name="Wilkins M.J."/>
            <person name="Karaoz U."/>
            <person name="Brodie E.L."/>
            <person name="Williams K.H."/>
            <person name="Hubbard S.S."/>
            <person name="Banfield J.F."/>
        </authorList>
    </citation>
    <scope>NUCLEOTIDE SEQUENCE [LARGE SCALE GENOMIC DNA]</scope>
</reference>
<dbReference type="EMBL" id="MHQM01000034">
    <property type="protein sequence ID" value="OHA03003.1"/>
    <property type="molecule type" value="Genomic_DNA"/>
</dbReference>
<dbReference type="PROSITE" id="PS50109">
    <property type="entry name" value="HIS_KIN"/>
    <property type="match status" value="1"/>
</dbReference>
<keyword evidence="4" id="KW-0808">Transferase</keyword>
<dbReference type="PANTHER" id="PTHR43711">
    <property type="entry name" value="TWO-COMPONENT HISTIDINE KINASE"/>
    <property type="match status" value="1"/>
</dbReference>
<dbReference type="EC" id="2.7.13.3" evidence="2"/>
<dbReference type="PRINTS" id="PR00344">
    <property type="entry name" value="BCTRLSENSOR"/>
</dbReference>
<dbReference type="InterPro" id="IPR003661">
    <property type="entry name" value="HisK_dim/P_dom"/>
</dbReference>
<dbReference type="InterPro" id="IPR036097">
    <property type="entry name" value="HisK_dim/P_sf"/>
</dbReference>
<dbReference type="Pfam" id="PF02518">
    <property type="entry name" value="HATPase_c"/>
    <property type="match status" value="1"/>
</dbReference>
<name>A0A1G2KUG0_9BACT</name>
<dbReference type="SMART" id="SM00388">
    <property type="entry name" value="HisKA"/>
    <property type="match status" value="1"/>
</dbReference>
<keyword evidence="6" id="KW-0902">Two-component regulatory system</keyword>
<dbReference type="PANTHER" id="PTHR43711:SF1">
    <property type="entry name" value="HISTIDINE KINASE 1"/>
    <property type="match status" value="1"/>
</dbReference>
<dbReference type="InterPro" id="IPR003594">
    <property type="entry name" value="HATPase_dom"/>
</dbReference>
<accession>A0A1G2KUG0</accession>
<evidence type="ECO:0000256" key="3">
    <source>
        <dbReference type="ARBA" id="ARBA00022553"/>
    </source>
</evidence>
<dbReference type="InterPro" id="IPR004358">
    <property type="entry name" value="Sig_transdc_His_kin-like_C"/>
</dbReference>
<dbReference type="InterPro" id="IPR005467">
    <property type="entry name" value="His_kinase_dom"/>
</dbReference>
<keyword evidence="3" id="KW-0597">Phosphoprotein</keyword>
<comment type="caution">
    <text evidence="8">The sequence shown here is derived from an EMBL/GenBank/DDBJ whole genome shotgun (WGS) entry which is preliminary data.</text>
</comment>
<protein>
    <recommendedName>
        <fullName evidence="2">histidine kinase</fullName>
        <ecNumber evidence="2">2.7.13.3</ecNumber>
    </recommendedName>
</protein>
<dbReference type="CDD" id="cd00075">
    <property type="entry name" value="HATPase"/>
    <property type="match status" value="1"/>
</dbReference>
<dbReference type="SMART" id="SM00387">
    <property type="entry name" value="HATPase_c"/>
    <property type="match status" value="1"/>
</dbReference>
<dbReference type="SUPFAM" id="SSF55874">
    <property type="entry name" value="ATPase domain of HSP90 chaperone/DNA topoisomerase II/histidine kinase"/>
    <property type="match status" value="1"/>
</dbReference>
<feature type="domain" description="Histidine kinase" evidence="7">
    <location>
        <begin position="74"/>
        <end position="291"/>
    </location>
</feature>
<proteinExistence type="predicted"/>
<evidence type="ECO:0000256" key="4">
    <source>
        <dbReference type="ARBA" id="ARBA00022679"/>
    </source>
</evidence>